<gene>
    <name evidence="1" type="ORF">BofuT4_uP107010.1</name>
</gene>
<dbReference type="AlphaFoldDB" id="G2Y6R5"/>
<reference evidence="2" key="1">
    <citation type="journal article" date="2011" name="PLoS Genet.">
        <title>Genomic analysis of the necrotrophic fungal pathogens Sclerotinia sclerotiorum and Botrytis cinerea.</title>
        <authorList>
            <person name="Amselem J."/>
            <person name="Cuomo C.A."/>
            <person name="van Kan J.A."/>
            <person name="Viaud M."/>
            <person name="Benito E.P."/>
            <person name="Couloux A."/>
            <person name="Coutinho P.M."/>
            <person name="de Vries R.P."/>
            <person name="Dyer P.S."/>
            <person name="Fillinger S."/>
            <person name="Fournier E."/>
            <person name="Gout L."/>
            <person name="Hahn M."/>
            <person name="Kohn L."/>
            <person name="Lapalu N."/>
            <person name="Plummer K.M."/>
            <person name="Pradier J.M."/>
            <person name="Quevillon E."/>
            <person name="Sharon A."/>
            <person name="Simon A."/>
            <person name="ten Have A."/>
            <person name="Tudzynski B."/>
            <person name="Tudzynski P."/>
            <person name="Wincker P."/>
            <person name="Andrew M."/>
            <person name="Anthouard V."/>
            <person name="Beever R.E."/>
            <person name="Beffa R."/>
            <person name="Benoit I."/>
            <person name="Bouzid O."/>
            <person name="Brault B."/>
            <person name="Chen Z."/>
            <person name="Choquer M."/>
            <person name="Collemare J."/>
            <person name="Cotton P."/>
            <person name="Danchin E.G."/>
            <person name="Da Silva C."/>
            <person name="Gautier A."/>
            <person name="Giraud C."/>
            <person name="Giraud T."/>
            <person name="Gonzalez C."/>
            <person name="Grossetete S."/>
            <person name="Guldener U."/>
            <person name="Henrissat B."/>
            <person name="Howlett B.J."/>
            <person name="Kodira C."/>
            <person name="Kretschmer M."/>
            <person name="Lappartient A."/>
            <person name="Leroch M."/>
            <person name="Levis C."/>
            <person name="Mauceli E."/>
            <person name="Neuveglise C."/>
            <person name="Oeser B."/>
            <person name="Pearson M."/>
            <person name="Poulain J."/>
            <person name="Poussereau N."/>
            <person name="Quesneville H."/>
            <person name="Rascle C."/>
            <person name="Schumacher J."/>
            <person name="Segurens B."/>
            <person name="Sexton A."/>
            <person name="Silva E."/>
            <person name="Sirven C."/>
            <person name="Soanes D.M."/>
            <person name="Talbot N.J."/>
            <person name="Templeton M."/>
            <person name="Yandava C."/>
            <person name="Yarden O."/>
            <person name="Zeng Q."/>
            <person name="Rollins J.A."/>
            <person name="Lebrun M.H."/>
            <person name="Dickman M."/>
        </authorList>
    </citation>
    <scope>NUCLEOTIDE SEQUENCE [LARGE SCALE GENOMIC DNA]</scope>
    <source>
        <strain evidence="2">T4</strain>
    </source>
</reference>
<evidence type="ECO:0000313" key="1">
    <source>
        <dbReference type="EMBL" id="CCD48317.1"/>
    </source>
</evidence>
<dbReference type="EMBL" id="FQ790293">
    <property type="protein sequence ID" value="CCD48317.1"/>
    <property type="molecule type" value="Genomic_DNA"/>
</dbReference>
<dbReference type="InParanoid" id="G2Y6R5"/>
<evidence type="ECO:0000313" key="2">
    <source>
        <dbReference type="Proteomes" id="UP000008177"/>
    </source>
</evidence>
<proteinExistence type="predicted"/>
<accession>G2Y6R5</accession>
<dbReference type="Proteomes" id="UP000008177">
    <property type="component" value="Unplaced contigs"/>
</dbReference>
<dbReference type="HOGENOM" id="CLU_2812040_0_0_1"/>
<sequence>MITILLIKELRLSTVELLKWRKHTQKQLATGVPMQCIRAYLPAFQALFANAANIHGNRDTVNSNGTF</sequence>
<protein>
    <submittedName>
        <fullName evidence="1">Uncharacterized protein</fullName>
    </submittedName>
</protein>
<name>G2Y6R5_BOTF4</name>
<organism evidence="1 2">
    <name type="scientific">Botryotinia fuckeliana (strain T4)</name>
    <name type="common">Noble rot fungus</name>
    <name type="synonym">Botrytis cinerea</name>
    <dbReference type="NCBI Taxonomy" id="999810"/>
    <lineage>
        <taxon>Eukaryota</taxon>
        <taxon>Fungi</taxon>
        <taxon>Dikarya</taxon>
        <taxon>Ascomycota</taxon>
        <taxon>Pezizomycotina</taxon>
        <taxon>Leotiomycetes</taxon>
        <taxon>Helotiales</taxon>
        <taxon>Sclerotiniaceae</taxon>
        <taxon>Botrytis</taxon>
    </lineage>
</organism>